<dbReference type="AlphaFoldDB" id="A0A942E011"/>
<evidence type="ECO:0000313" key="2">
    <source>
        <dbReference type="Proteomes" id="UP000680348"/>
    </source>
</evidence>
<keyword evidence="2" id="KW-1185">Reference proteome</keyword>
<evidence type="ECO:0000313" key="1">
    <source>
        <dbReference type="EMBL" id="MBS3650317.1"/>
    </source>
</evidence>
<proteinExistence type="predicted"/>
<reference evidence="1" key="1">
    <citation type="submission" date="2021-04" db="EMBL/GenBank/DDBJ databases">
        <title>Pseudaminobacter soli sp. nov., isolated from paddy soil contaminated by heavy metals.</title>
        <authorList>
            <person name="Zhang K."/>
        </authorList>
    </citation>
    <scope>NUCLEOTIDE SEQUENCE</scope>
    <source>
        <strain evidence="1">19-2017</strain>
    </source>
</reference>
<comment type="caution">
    <text evidence="1">The sequence shown here is derived from an EMBL/GenBank/DDBJ whole genome shotgun (WGS) entry which is preliminary data.</text>
</comment>
<protein>
    <submittedName>
        <fullName evidence="1">Uncharacterized protein</fullName>
    </submittedName>
</protein>
<dbReference type="RefSeq" id="WP_188255878.1">
    <property type="nucleotide sequence ID" value="NZ_JABVCF010000009.1"/>
</dbReference>
<dbReference type="EMBL" id="JAGWCR010000009">
    <property type="protein sequence ID" value="MBS3650317.1"/>
    <property type="molecule type" value="Genomic_DNA"/>
</dbReference>
<dbReference type="Proteomes" id="UP000680348">
    <property type="component" value="Unassembled WGS sequence"/>
</dbReference>
<gene>
    <name evidence="1" type="ORF">KEU06_17010</name>
</gene>
<organism evidence="1 2">
    <name type="scientific">Pseudaminobacter soli</name>
    <name type="common">ex Zhang et al. 2022</name>
    <dbReference type="NCBI Taxonomy" id="2831468"/>
    <lineage>
        <taxon>Bacteria</taxon>
        <taxon>Pseudomonadati</taxon>
        <taxon>Pseudomonadota</taxon>
        <taxon>Alphaproteobacteria</taxon>
        <taxon>Hyphomicrobiales</taxon>
        <taxon>Phyllobacteriaceae</taxon>
        <taxon>Pseudaminobacter</taxon>
    </lineage>
</organism>
<accession>A0A942E011</accession>
<sequence length="151" mass="16750">MIRQSHASSREVIVANAIRDIVAELRMVEVADYIAFIRLEHFACVSDLVDSAAELYFMPRTVRLGNGGQARVGWSEVPSIELDLELRPRGATVYFTLTLRADEASVEVNYVAFDAPDPDPEKNTAFLMSAIEDARIKRTQPTNLSGLSSAY</sequence>
<name>A0A942E011_9HYPH</name>